<evidence type="ECO:0000313" key="2">
    <source>
        <dbReference type="Proteomes" id="UP001341840"/>
    </source>
</evidence>
<organism evidence="1 2">
    <name type="scientific">Stylosanthes scabra</name>
    <dbReference type="NCBI Taxonomy" id="79078"/>
    <lineage>
        <taxon>Eukaryota</taxon>
        <taxon>Viridiplantae</taxon>
        <taxon>Streptophyta</taxon>
        <taxon>Embryophyta</taxon>
        <taxon>Tracheophyta</taxon>
        <taxon>Spermatophyta</taxon>
        <taxon>Magnoliopsida</taxon>
        <taxon>eudicotyledons</taxon>
        <taxon>Gunneridae</taxon>
        <taxon>Pentapetalae</taxon>
        <taxon>rosids</taxon>
        <taxon>fabids</taxon>
        <taxon>Fabales</taxon>
        <taxon>Fabaceae</taxon>
        <taxon>Papilionoideae</taxon>
        <taxon>50 kb inversion clade</taxon>
        <taxon>dalbergioids sensu lato</taxon>
        <taxon>Dalbergieae</taxon>
        <taxon>Pterocarpus clade</taxon>
        <taxon>Stylosanthes</taxon>
    </lineage>
</organism>
<gene>
    <name evidence="1" type="ORF">PIB30_016535</name>
</gene>
<protein>
    <submittedName>
        <fullName evidence="1">Uncharacterized protein</fullName>
    </submittedName>
</protein>
<proteinExistence type="predicted"/>
<comment type="caution">
    <text evidence="1">The sequence shown here is derived from an EMBL/GenBank/DDBJ whole genome shotgun (WGS) entry which is preliminary data.</text>
</comment>
<dbReference type="Proteomes" id="UP001341840">
    <property type="component" value="Unassembled WGS sequence"/>
</dbReference>
<sequence length="113" mass="12958">MVDTIVAVELLRRHCCSWKDPPTSIKMRGRGSCRDRAQKMQSTRKVLSSLRRAFRHRWCSLLPLLVLVDGNSAPIRRFYNSSLGSAAIPISCNMMEPPMHKSISRNSLSFQRR</sequence>
<accession>A0ABU6Q8C0</accession>
<keyword evidence="2" id="KW-1185">Reference proteome</keyword>
<dbReference type="EMBL" id="JASCZI010000047">
    <property type="protein sequence ID" value="MED6107704.1"/>
    <property type="molecule type" value="Genomic_DNA"/>
</dbReference>
<name>A0ABU6Q8C0_9FABA</name>
<reference evidence="1 2" key="1">
    <citation type="journal article" date="2023" name="Plants (Basel)">
        <title>Bridging the Gap: Combining Genomics and Transcriptomics Approaches to Understand Stylosanthes scabra, an Orphan Legume from the Brazilian Caatinga.</title>
        <authorList>
            <person name="Ferreira-Neto J.R.C."/>
            <person name="da Silva M.D."/>
            <person name="Binneck E."/>
            <person name="de Melo N.F."/>
            <person name="da Silva R.H."/>
            <person name="de Melo A.L.T.M."/>
            <person name="Pandolfi V."/>
            <person name="Bustamante F.O."/>
            <person name="Brasileiro-Vidal A.C."/>
            <person name="Benko-Iseppon A.M."/>
        </authorList>
    </citation>
    <scope>NUCLEOTIDE SEQUENCE [LARGE SCALE GENOMIC DNA]</scope>
    <source>
        <tissue evidence="1">Leaves</tissue>
    </source>
</reference>
<evidence type="ECO:0000313" key="1">
    <source>
        <dbReference type="EMBL" id="MED6107704.1"/>
    </source>
</evidence>